<dbReference type="AlphaFoldDB" id="A0AAU8DXD3"/>
<evidence type="ECO:0000313" key="2">
    <source>
        <dbReference type="EMBL" id="XCG72711.1"/>
    </source>
</evidence>
<feature type="signal peptide" evidence="1">
    <location>
        <begin position="1"/>
        <end position="23"/>
    </location>
</feature>
<dbReference type="InterPro" id="IPR007540">
    <property type="entry name" value="Fimbrial_CS1-type"/>
</dbReference>
<dbReference type="Pfam" id="PF04449">
    <property type="entry name" value="Fimbrial_CS1"/>
    <property type="match status" value="1"/>
</dbReference>
<proteinExistence type="predicted"/>
<accession>A0AAU8DXD3</accession>
<keyword evidence="1" id="KW-0732">Signal</keyword>
<reference evidence="2" key="1">
    <citation type="submission" date="2024-06" db="EMBL/GenBank/DDBJ databases">
        <title>The Caenorhabditis elegans bacterial microbiome influences microsporidia infection through nutrient limitation and inhibiting parasite invasion.</title>
        <authorList>
            <person name="Tamim El Jarkass H."/>
            <person name="Castelblanco S."/>
            <person name="Kaur M."/>
            <person name="Wan Y.C."/>
            <person name="Ellis A.E."/>
            <person name="Sheldon R.D."/>
            <person name="Lien E.C."/>
            <person name="Burton N.O."/>
            <person name="Wright G.D."/>
            <person name="Reinke A.W."/>
        </authorList>
    </citation>
    <scope>NUCLEOTIDE SEQUENCE</scope>
    <source>
        <strain evidence="2">MYb327</strain>
    </source>
</reference>
<name>A0AAU8DXD3_9PSED</name>
<sequence>MFKKWITVTSMVCLTLASVCAFALVERETFEVSVTVPVAEFYVLPVDPGWMGVEQELHWNLTTQELSSLRKYFDVKNANGGIVARLSAEPYISNGRDVDNIALEVMFNRIKLTVDNAEVISELDGKTGKRVELLIAAVRPDDGYKPGVYYGSVHMIFEALAP</sequence>
<gene>
    <name evidence="2" type="ORF">ABVN21_18365</name>
</gene>
<dbReference type="RefSeq" id="WP_339553512.1">
    <property type="nucleotide sequence ID" value="NZ_CP159258.1"/>
</dbReference>
<dbReference type="EMBL" id="CP159258">
    <property type="protein sequence ID" value="XCG72711.1"/>
    <property type="molecule type" value="Genomic_DNA"/>
</dbReference>
<dbReference type="Gene3D" id="2.60.40.2040">
    <property type="entry name" value="CFA/I fimbrial subunit E, pilin domain"/>
    <property type="match status" value="1"/>
</dbReference>
<evidence type="ECO:0000256" key="1">
    <source>
        <dbReference type="SAM" id="SignalP"/>
    </source>
</evidence>
<feature type="chain" id="PRO_5043975368" evidence="1">
    <location>
        <begin position="24"/>
        <end position="162"/>
    </location>
</feature>
<dbReference type="GO" id="GO:0009289">
    <property type="term" value="C:pilus"/>
    <property type="evidence" value="ECO:0007669"/>
    <property type="project" value="InterPro"/>
</dbReference>
<protein>
    <submittedName>
        <fullName evidence="2">CS1 type fimbrial major subunit</fullName>
    </submittedName>
</protein>
<organism evidence="2">
    <name type="scientific">Pseudomonas sp. MYb327</name>
    <dbReference type="NCBI Taxonomy" id="2745230"/>
    <lineage>
        <taxon>Bacteria</taxon>
        <taxon>Pseudomonadati</taxon>
        <taxon>Pseudomonadota</taxon>
        <taxon>Gammaproteobacteria</taxon>
        <taxon>Pseudomonadales</taxon>
        <taxon>Pseudomonadaceae</taxon>
        <taxon>Pseudomonas</taxon>
    </lineage>
</organism>